<dbReference type="InterPro" id="IPR000792">
    <property type="entry name" value="Tscrpt_reg_LuxR_C"/>
</dbReference>
<evidence type="ECO:0000256" key="1">
    <source>
        <dbReference type="ARBA" id="ARBA00023015"/>
    </source>
</evidence>
<sequence length="226" mass="24316">MTVHAEPAGRSVDLPTGLRLAPVARPRTATVVSVVSPEPVVRAGLAALMVRHPDRVQLTPFTTDASALRPEVVLYDSIGLTEDDGRRLDVLVALPETAVLVLSRDLRPDLGALAMTRGGDAMVTLAAEVGEILDAVDVARRRIGRPAPAATPRLGHEVGLTPREVDVLRFITAGMTNQEIAETLFVSINSVKTYIRSAYRRIGAKSRPQAVVWCLHHGFPTEQARG</sequence>
<dbReference type="SUPFAM" id="SSF52172">
    <property type="entry name" value="CheY-like"/>
    <property type="match status" value="1"/>
</dbReference>
<comment type="caution">
    <text evidence="5">The sequence shown here is derived from an EMBL/GenBank/DDBJ whole genome shotgun (WGS) entry which is preliminary data.</text>
</comment>
<dbReference type="PROSITE" id="PS00622">
    <property type="entry name" value="HTH_LUXR_1"/>
    <property type="match status" value="1"/>
</dbReference>
<proteinExistence type="predicted"/>
<organism evidence="5 6">
    <name type="scientific">Nocardioides marinquilinus</name>
    <dbReference type="NCBI Taxonomy" id="1210400"/>
    <lineage>
        <taxon>Bacteria</taxon>
        <taxon>Bacillati</taxon>
        <taxon>Actinomycetota</taxon>
        <taxon>Actinomycetes</taxon>
        <taxon>Propionibacteriales</taxon>
        <taxon>Nocardioidaceae</taxon>
        <taxon>Nocardioides</taxon>
    </lineage>
</organism>
<dbReference type="SMART" id="SM00421">
    <property type="entry name" value="HTH_LUXR"/>
    <property type="match status" value="1"/>
</dbReference>
<dbReference type="CDD" id="cd06170">
    <property type="entry name" value="LuxR_C_like"/>
    <property type="match status" value="1"/>
</dbReference>
<keyword evidence="3" id="KW-0804">Transcription</keyword>
<feature type="domain" description="HTH luxR-type" evidence="4">
    <location>
        <begin position="153"/>
        <end position="218"/>
    </location>
</feature>
<dbReference type="Proteomes" id="UP001500221">
    <property type="component" value="Unassembled WGS sequence"/>
</dbReference>
<keyword evidence="6" id="KW-1185">Reference proteome</keyword>
<dbReference type="EMBL" id="BAABKG010000001">
    <property type="protein sequence ID" value="GAA5143870.1"/>
    <property type="molecule type" value="Genomic_DNA"/>
</dbReference>
<dbReference type="PRINTS" id="PR00038">
    <property type="entry name" value="HTHLUXR"/>
</dbReference>
<dbReference type="Gene3D" id="3.40.50.2300">
    <property type="match status" value="1"/>
</dbReference>
<dbReference type="PANTHER" id="PTHR44688">
    <property type="entry name" value="DNA-BINDING TRANSCRIPTIONAL ACTIVATOR DEVR_DOSR"/>
    <property type="match status" value="1"/>
</dbReference>
<keyword evidence="1" id="KW-0805">Transcription regulation</keyword>
<dbReference type="PROSITE" id="PS50043">
    <property type="entry name" value="HTH_LUXR_2"/>
    <property type="match status" value="1"/>
</dbReference>
<evidence type="ECO:0000313" key="6">
    <source>
        <dbReference type="Proteomes" id="UP001500221"/>
    </source>
</evidence>
<dbReference type="PANTHER" id="PTHR44688:SF25">
    <property type="entry name" value="HTH LUXR-TYPE DOMAIN-CONTAINING PROTEIN"/>
    <property type="match status" value="1"/>
</dbReference>
<gene>
    <name evidence="5" type="ORF">GCM10023340_10290</name>
</gene>
<evidence type="ECO:0000259" key="4">
    <source>
        <dbReference type="PROSITE" id="PS50043"/>
    </source>
</evidence>
<evidence type="ECO:0000256" key="3">
    <source>
        <dbReference type="ARBA" id="ARBA00023163"/>
    </source>
</evidence>
<dbReference type="SUPFAM" id="SSF46894">
    <property type="entry name" value="C-terminal effector domain of the bipartite response regulators"/>
    <property type="match status" value="1"/>
</dbReference>
<accession>A0ABP9PD52</accession>
<dbReference type="RefSeq" id="WP_345455200.1">
    <property type="nucleotide sequence ID" value="NZ_BAABKG010000001.1"/>
</dbReference>
<dbReference type="InterPro" id="IPR011006">
    <property type="entry name" value="CheY-like_superfamily"/>
</dbReference>
<dbReference type="Pfam" id="PF00196">
    <property type="entry name" value="GerE"/>
    <property type="match status" value="1"/>
</dbReference>
<protein>
    <submittedName>
        <fullName evidence="5">Response regulator transcription factor</fullName>
    </submittedName>
</protein>
<dbReference type="InterPro" id="IPR016032">
    <property type="entry name" value="Sig_transdc_resp-reg_C-effctor"/>
</dbReference>
<reference evidence="6" key="1">
    <citation type="journal article" date="2019" name="Int. J. Syst. Evol. Microbiol.">
        <title>The Global Catalogue of Microorganisms (GCM) 10K type strain sequencing project: providing services to taxonomists for standard genome sequencing and annotation.</title>
        <authorList>
            <consortium name="The Broad Institute Genomics Platform"/>
            <consortium name="The Broad Institute Genome Sequencing Center for Infectious Disease"/>
            <person name="Wu L."/>
            <person name="Ma J."/>
        </authorList>
    </citation>
    <scope>NUCLEOTIDE SEQUENCE [LARGE SCALE GENOMIC DNA]</scope>
    <source>
        <strain evidence="6">JCM 18459</strain>
    </source>
</reference>
<evidence type="ECO:0000313" key="5">
    <source>
        <dbReference type="EMBL" id="GAA5143870.1"/>
    </source>
</evidence>
<name>A0ABP9PD52_9ACTN</name>
<evidence type="ECO:0000256" key="2">
    <source>
        <dbReference type="ARBA" id="ARBA00023125"/>
    </source>
</evidence>
<keyword evidence="2" id="KW-0238">DNA-binding</keyword>